<accession>A0A3E4YJR1</accession>
<dbReference type="AlphaFoldDB" id="A0A3E4YJR1"/>
<evidence type="ECO:0000313" key="3">
    <source>
        <dbReference type="Proteomes" id="UP000260758"/>
    </source>
</evidence>
<feature type="compositionally biased region" description="Basic and acidic residues" evidence="1">
    <location>
        <begin position="34"/>
        <end position="70"/>
    </location>
</feature>
<evidence type="ECO:0000313" key="2">
    <source>
        <dbReference type="EMBL" id="RGM74985.1"/>
    </source>
</evidence>
<feature type="region of interest" description="Disordered" evidence="1">
    <location>
        <begin position="30"/>
        <end position="70"/>
    </location>
</feature>
<evidence type="ECO:0000256" key="1">
    <source>
        <dbReference type="SAM" id="MobiDB-lite"/>
    </source>
</evidence>
<comment type="caution">
    <text evidence="2">The sequence shown here is derived from an EMBL/GenBank/DDBJ whole genome shotgun (WGS) entry which is preliminary data.</text>
</comment>
<gene>
    <name evidence="2" type="ORF">DXB99_00200</name>
</gene>
<reference evidence="2 3" key="1">
    <citation type="submission" date="2018-08" db="EMBL/GenBank/DDBJ databases">
        <title>A genome reference for cultivated species of the human gut microbiota.</title>
        <authorList>
            <person name="Zou Y."/>
            <person name="Xue W."/>
            <person name="Luo G."/>
        </authorList>
    </citation>
    <scope>NUCLEOTIDE SEQUENCE [LARGE SCALE GENOMIC DNA]</scope>
    <source>
        <strain evidence="2 3">OM07-13</strain>
    </source>
</reference>
<evidence type="ECO:0008006" key="4">
    <source>
        <dbReference type="Google" id="ProtNLM"/>
    </source>
</evidence>
<sequence>MKGENAMSEALLLVAEGYEQIAAGIRKMVAAQKDTPKKEEKPVKKAEKKETPVEDTPKDEAVPKEKTVDRKTVRAFLADKSRSGKTSEVKNLIEQFGFQKLSDVPDGKLPELYEKAQVL</sequence>
<organism evidence="2 3">
    <name type="scientific">Agathobacter rectalis</name>
    <dbReference type="NCBI Taxonomy" id="39491"/>
    <lineage>
        <taxon>Bacteria</taxon>
        <taxon>Bacillati</taxon>
        <taxon>Bacillota</taxon>
        <taxon>Clostridia</taxon>
        <taxon>Lachnospirales</taxon>
        <taxon>Lachnospiraceae</taxon>
        <taxon>Agathobacter</taxon>
    </lineage>
</organism>
<dbReference type="EMBL" id="QSTP01000001">
    <property type="protein sequence ID" value="RGM74985.1"/>
    <property type="molecule type" value="Genomic_DNA"/>
</dbReference>
<proteinExistence type="predicted"/>
<dbReference type="Proteomes" id="UP000260758">
    <property type="component" value="Unassembled WGS sequence"/>
</dbReference>
<name>A0A3E4YJR1_9FIRM</name>
<protein>
    <recommendedName>
        <fullName evidence="4">rRNA biogenesis protein rrp5</fullName>
    </recommendedName>
</protein>